<dbReference type="RefSeq" id="WP_253885604.1">
    <property type="nucleotide sequence ID" value="NZ_BAAAVB010000001.1"/>
</dbReference>
<proteinExistence type="predicted"/>
<gene>
    <name evidence="2" type="ORF">LV75_001181</name>
</gene>
<dbReference type="Pfam" id="PF13460">
    <property type="entry name" value="NAD_binding_10"/>
    <property type="match status" value="1"/>
</dbReference>
<dbReference type="InterPro" id="IPR051207">
    <property type="entry name" value="ComplexI_NDUFA9_subunit"/>
</dbReference>
<evidence type="ECO:0000313" key="2">
    <source>
        <dbReference type="EMBL" id="MCP2268694.1"/>
    </source>
</evidence>
<dbReference type="InterPro" id="IPR016040">
    <property type="entry name" value="NAD(P)-bd_dom"/>
</dbReference>
<dbReference type="SUPFAM" id="SSF51735">
    <property type="entry name" value="NAD(P)-binding Rossmann-fold domains"/>
    <property type="match status" value="1"/>
</dbReference>
<sequence>MIAVAGASGYVGRKLITALDRPVLALGRRADALPDGEHVRKVAVDVNDTAALTEALGGVDTAYYLVHGMAAGADFADRDRVAAASFARAAKAAGVGRIIYLGGLGEEPLSRHLASRQEVGRVLAEAGVPVVELRAAVIIGAGSISFEMLRYLTERLPVMICPRWVDTLVQPIGEADLVAHLVRAADADVPAGVHEIGGPDVLTYHDLMQLYASVRGLPRRRIVRVPLLTPGLSAHWVNLVTPVDRAVSRSLIDSLTTDVVVTRPSPVFGIEPTPVAAAIRSTLDDQRDAIAAAAFDFTNGVRDGVFTLTTTVDLPPSDTPAARLDLRRCGGSLRWYGWAWAWWLRIVLGRLFGERLGLHRPRRVELGSTVDWWTVEGFGDRHIVLRTEKWFCGEAWLGYRISGTTLQQVGALRAKGLLGWVYWRAVYPIHLVVFRVMARKQVTRAHALAQAQ</sequence>
<organism evidence="2 3">
    <name type="scientific">Actinokineospora diospyrosa</name>
    <dbReference type="NCBI Taxonomy" id="103728"/>
    <lineage>
        <taxon>Bacteria</taxon>
        <taxon>Bacillati</taxon>
        <taxon>Actinomycetota</taxon>
        <taxon>Actinomycetes</taxon>
        <taxon>Pseudonocardiales</taxon>
        <taxon>Pseudonocardiaceae</taxon>
        <taxon>Actinokineospora</taxon>
    </lineage>
</organism>
<evidence type="ECO:0000259" key="1">
    <source>
        <dbReference type="Pfam" id="PF13460"/>
    </source>
</evidence>
<dbReference type="InterPro" id="IPR021295">
    <property type="entry name" value="DUF2867"/>
</dbReference>
<dbReference type="PANTHER" id="PTHR12126:SF11">
    <property type="entry name" value="NADH DEHYDROGENASE [UBIQUINONE] 1 ALPHA SUBCOMPLEX SUBUNIT 9, MITOCHONDRIAL"/>
    <property type="match status" value="1"/>
</dbReference>
<evidence type="ECO:0000313" key="3">
    <source>
        <dbReference type="Proteomes" id="UP001205185"/>
    </source>
</evidence>
<dbReference type="Proteomes" id="UP001205185">
    <property type="component" value="Unassembled WGS sequence"/>
</dbReference>
<feature type="domain" description="NAD(P)-binding" evidence="1">
    <location>
        <begin position="6"/>
        <end position="107"/>
    </location>
</feature>
<reference evidence="2 3" key="1">
    <citation type="submission" date="2022-06" db="EMBL/GenBank/DDBJ databases">
        <title>Genomic Encyclopedia of Archaeal and Bacterial Type Strains, Phase II (KMG-II): from individual species to whole genera.</title>
        <authorList>
            <person name="Goeker M."/>
        </authorList>
    </citation>
    <scope>NUCLEOTIDE SEQUENCE [LARGE SCALE GENOMIC DNA]</scope>
    <source>
        <strain evidence="2 3">DSM 44255</strain>
    </source>
</reference>
<dbReference type="InterPro" id="IPR036291">
    <property type="entry name" value="NAD(P)-bd_dom_sf"/>
</dbReference>
<dbReference type="Gene3D" id="3.40.50.720">
    <property type="entry name" value="NAD(P)-binding Rossmann-like Domain"/>
    <property type="match status" value="1"/>
</dbReference>
<protein>
    <submittedName>
        <fullName evidence="2">Uncharacterized conserved protein YbjT, contains NAD(P)-binding and DUF2867 domains</fullName>
    </submittedName>
</protein>
<dbReference type="PANTHER" id="PTHR12126">
    <property type="entry name" value="NADH-UBIQUINONE OXIDOREDUCTASE 39 KDA SUBUNIT-RELATED"/>
    <property type="match status" value="1"/>
</dbReference>
<comment type="caution">
    <text evidence="2">The sequence shown here is derived from an EMBL/GenBank/DDBJ whole genome shotgun (WGS) entry which is preliminary data.</text>
</comment>
<keyword evidence="3" id="KW-1185">Reference proteome</keyword>
<dbReference type="Pfam" id="PF11066">
    <property type="entry name" value="DUF2867"/>
    <property type="match status" value="1"/>
</dbReference>
<dbReference type="EMBL" id="JAMTCO010000003">
    <property type="protein sequence ID" value="MCP2268694.1"/>
    <property type="molecule type" value="Genomic_DNA"/>
</dbReference>
<name>A0ABT1I7T2_9PSEU</name>
<accession>A0ABT1I7T2</accession>